<dbReference type="AlphaFoldDB" id="A0A4C1YH77"/>
<dbReference type="EMBL" id="BGZK01001204">
    <property type="protein sequence ID" value="GBP74344.1"/>
    <property type="molecule type" value="Genomic_DNA"/>
</dbReference>
<evidence type="ECO:0000313" key="2">
    <source>
        <dbReference type="Proteomes" id="UP000299102"/>
    </source>
</evidence>
<accession>A0A4C1YH77</accession>
<gene>
    <name evidence="1" type="ORF">EVAR_84396_1</name>
</gene>
<organism evidence="1 2">
    <name type="scientific">Eumeta variegata</name>
    <name type="common">Bagworm moth</name>
    <name type="synonym">Eumeta japonica</name>
    <dbReference type="NCBI Taxonomy" id="151549"/>
    <lineage>
        <taxon>Eukaryota</taxon>
        <taxon>Metazoa</taxon>
        <taxon>Ecdysozoa</taxon>
        <taxon>Arthropoda</taxon>
        <taxon>Hexapoda</taxon>
        <taxon>Insecta</taxon>
        <taxon>Pterygota</taxon>
        <taxon>Neoptera</taxon>
        <taxon>Endopterygota</taxon>
        <taxon>Lepidoptera</taxon>
        <taxon>Glossata</taxon>
        <taxon>Ditrysia</taxon>
        <taxon>Tineoidea</taxon>
        <taxon>Psychidae</taxon>
        <taxon>Oiketicinae</taxon>
        <taxon>Eumeta</taxon>
    </lineage>
</organism>
<keyword evidence="2" id="KW-1185">Reference proteome</keyword>
<name>A0A4C1YH77_EUMVA</name>
<proteinExistence type="predicted"/>
<dbReference type="Proteomes" id="UP000299102">
    <property type="component" value="Unassembled WGS sequence"/>
</dbReference>
<sequence length="96" mass="11037">MHLLIQSPIHNVQFNILVKSFYQNRVHEIFKVVVTRITNGQQVDTTCVTSGAKVLTRIEPADLWFRMVQAATRLRRAPQVAARHQSHHIVLTSMVH</sequence>
<comment type="caution">
    <text evidence="1">The sequence shown here is derived from an EMBL/GenBank/DDBJ whole genome shotgun (WGS) entry which is preliminary data.</text>
</comment>
<reference evidence="1 2" key="1">
    <citation type="journal article" date="2019" name="Commun. Biol.">
        <title>The bagworm genome reveals a unique fibroin gene that provides high tensile strength.</title>
        <authorList>
            <person name="Kono N."/>
            <person name="Nakamura H."/>
            <person name="Ohtoshi R."/>
            <person name="Tomita M."/>
            <person name="Numata K."/>
            <person name="Arakawa K."/>
        </authorList>
    </citation>
    <scope>NUCLEOTIDE SEQUENCE [LARGE SCALE GENOMIC DNA]</scope>
</reference>
<protein>
    <submittedName>
        <fullName evidence="1">Uncharacterized protein</fullName>
    </submittedName>
</protein>
<evidence type="ECO:0000313" key="1">
    <source>
        <dbReference type="EMBL" id="GBP74344.1"/>
    </source>
</evidence>